<accession>A0ABV3TP70</accession>
<dbReference type="Pfam" id="PF09361">
    <property type="entry name" value="Phasin_2"/>
    <property type="match status" value="1"/>
</dbReference>
<gene>
    <name evidence="2" type="ORF">AB4874_17305</name>
</gene>
<dbReference type="InterPro" id="IPR018968">
    <property type="entry name" value="Phasin"/>
</dbReference>
<evidence type="ECO:0000259" key="1">
    <source>
        <dbReference type="Pfam" id="PF09361"/>
    </source>
</evidence>
<proteinExistence type="predicted"/>
<evidence type="ECO:0000313" key="3">
    <source>
        <dbReference type="Proteomes" id="UP001557465"/>
    </source>
</evidence>
<dbReference type="Proteomes" id="UP001557465">
    <property type="component" value="Unassembled WGS sequence"/>
</dbReference>
<name>A0ABV3TP70_9RHOB</name>
<comment type="caution">
    <text evidence="2">The sequence shown here is derived from an EMBL/GenBank/DDBJ whole genome shotgun (WGS) entry which is preliminary data.</text>
</comment>
<sequence length="123" mass="13371">MAVTKLSPGSKAAGFMPLPDSGDVSQIVTPHLHMADALIARNIEMLHFLKARFERDREMIGKLADERDPMKAMSLWGEFWQGTMTDYSTQMTKLATSASGLAEQAVRAATEESEAIAKATAGK</sequence>
<dbReference type="RefSeq" id="WP_368392914.1">
    <property type="nucleotide sequence ID" value="NZ_JBFRYC010000015.1"/>
</dbReference>
<protein>
    <submittedName>
        <fullName evidence="2">Phasin family protein</fullName>
    </submittedName>
</protein>
<evidence type="ECO:0000313" key="2">
    <source>
        <dbReference type="EMBL" id="MEX1663367.1"/>
    </source>
</evidence>
<reference evidence="2 3" key="1">
    <citation type="journal article" date="2011" name="Int. J. Syst. Evol. Microbiol.">
        <title>Zhongshania antarctica gen. nov., sp. nov. and Zhongshania guokunii sp. nov., gammaproteobacteria respectively isolated from coastal attached (fast) ice and surface seawater of the Antarctic.</title>
        <authorList>
            <person name="Li H.J."/>
            <person name="Zhang X.Y."/>
            <person name="Chen C.X."/>
            <person name="Zhang Y.J."/>
            <person name="Gao Z.M."/>
            <person name="Yu Y."/>
            <person name="Chen X.L."/>
            <person name="Chen B."/>
            <person name="Zhang Y.Z."/>
        </authorList>
    </citation>
    <scope>NUCLEOTIDE SEQUENCE [LARGE SCALE GENOMIC DNA]</scope>
    <source>
        <strain evidence="2 3">15-R06ZXC-3</strain>
    </source>
</reference>
<feature type="domain" description="Phasin" evidence="1">
    <location>
        <begin position="44"/>
        <end position="111"/>
    </location>
</feature>
<dbReference type="EMBL" id="JBFRYC010000015">
    <property type="protein sequence ID" value="MEX1663367.1"/>
    <property type="molecule type" value="Genomic_DNA"/>
</dbReference>
<organism evidence="2 3">
    <name type="scientific">Thioclava arctica</name>
    <dbReference type="NCBI Taxonomy" id="3238301"/>
    <lineage>
        <taxon>Bacteria</taxon>
        <taxon>Pseudomonadati</taxon>
        <taxon>Pseudomonadota</taxon>
        <taxon>Alphaproteobacteria</taxon>
        <taxon>Rhodobacterales</taxon>
        <taxon>Paracoccaceae</taxon>
        <taxon>Thioclava</taxon>
    </lineage>
</organism>
<keyword evidence="3" id="KW-1185">Reference proteome</keyword>